<evidence type="ECO:0000313" key="2">
    <source>
        <dbReference type="EMBL" id="KAI7814311.1"/>
    </source>
</evidence>
<feature type="region of interest" description="Disordered" evidence="1">
    <location>
        <begin position="81"/>
        <end position="105"/>
    </location>
</feature>
<sequence>MALFTARPKRAGTKGATTSAVQYIPHAEQGLVLEPWAKSTAPLVLSDGGKTGGGKEPPKGDKSLQTETLLLQSQHGTYVAVDAGGPIGLQTPPKDFGGSRQQEKR</sequence>
<keyword evidence="3" id="KW-1185">Reference proteome</keyword>
<dbReference type="AlphaFoldDB" id="A0A9W7X5G8"/>
<evidence type="ECO:0000256" key="1">
    <source>
        <dbReference type="SAM" id="MobiDB-lite"/>
    </source>
</evidence>
<evidence type="ECO:0000313" key="3">
    <source>
        <dbReference type="Proteomes" id="UP001059041"/>
    </source>
</evidence>
<accession>A0A9W7X5G8</accession>
<dbReference type="EMBL" id="JAFHDT010000001">
    <property type="protein sequence ID" value="KAI7814311.1"/>
    <property type="molecule type" value="Genomic_DNA"/>
</dbReference>
<dbReference type="Proteomes" id="UP001059041">
    <property type="component" value="Linkage Group LG1"/>
</dbReference>
<gene>
    <name evidence="2" type="ORF">IRJ41_012331</name>
</gene>
<proteinExistence type="predicted"/>
<protein>
    <submittedName>
        <fullName evidence="2">Uncharacterized protein</fullName>
    </submittedName>
</protein>
<comment type="caution">
    <text evidence="2">The sequence shown here is derived from an EMBL/GenBank/DDBJ whole genome shotgun (WGS) entry which is preliminary data.</text>
</comment>
<feature type="region of interest" description="Disordered" evidence="1">
    <location>
        <begin position="42"/>
        <end position="64"/>
    </location>
</feature>
<organism evidence="2 3">
    <name type="scientific">Triplophysa rosa</name>
    <name type="common">Cave loach</name>
    <dbReference type="NCBI Taxonomy" id="992332"/>
    <lineage>
        <taxon>Eukaryota</taxon>
        <taxon>Metazoa</taxon>
        <taxon>Chordata</taxon>
        <taxon>Craniata</taxon>
        <taxon>Vertebrata</taxon>
        <taxon>Euteleostomi</taxon>
        <taxon>Actinopterygii</taxon>
        <taxon>Neopterygii</taxon>
        <taxon>Teleostei</taxon>
        <taxon>Ostariophysi</taxon>
        <taxon>Cypriniformes</taxon>
        <taxon>Nemacheilidae</taxon>
        <taxon>Triplophysa</taxon>
    </lineage>
</organism>
<reference evidence="2" key="1">
    <citation type="submission" date="2021-02" db="EMBL/GenBank/DDBJ databases">
        <title>Comparative genomics reveals that relaxation of natural selection precedes convergent phenotypic evolution of cavefish.</title>
        <authorList>
            <person name="Peng Z."/>
        </authorList>
    </citation>
    <scope>NUCLEOTIDE SEQUENCE</scope>
    <source>
        <tissue evidence="2">Muscle</tissue>
    </source>
</reference>
<name>A0A9W7X5G8_TRIRA</name>